<gene>
    <name evidence="2" type="ORF">US99_C0070G0017</name>
</gene>
<evidence type="ECO:0008006" key="4">
    <source>
        <dbReference type="Google" id="ProtNLM"/>
    </source>
</evidence>
<evidence type="ECO:0000313" key="3">
    <source>
        <dbReference type="Proteomes" id="UP000034324"/>
    </source>
</evidence>
<name>A0A0G0KLY9_9BACT</name>
<dbReference type="Proteomes" id="UP000034324">
    <property type="component" value="Unassembled WGS sequence"/>
</dbReference>
<proteinExistence type="predicted"/>
<protein>
    <recommendedName>
        <fullName evidence="4">Prepilin-type N-terminal cleavage/methylation domain-containing protein</fullName>
    </recommendedName>
</protein>
<keyword evidence="1" id="KW-0812">Transmembrane</keyword>
<accession>A0A0G0KLY9</accession>
<feature type="transmembrane region" description="Helical" evidence="1">
    <location>
        <begin position="6"/>
        <end position="35"/>
    </location>
</feature>
<comment type="caution">
    <text evidence="2">The sequence shown here is derived from an EMBL/GenBank/DDBJ whole genome shotgun (WGS) entry which is preliminary data.</text>
</comment>
<keyword evidence="1" id="KW-0472">Membrane</keyword>
<dbReference type="EMBL" id="LBVC01000070">
    <property type="protein sequence ID" value="KKQ76515.1"/>
    <property type="molecule type" value="Genomic_DNA"/>
</dbReference>
<dbReference type="AlphaFoldDB" id="A0A0G0KLY9"/>
<keyword evidence="1" id="KW-1133">Transmembrane helix</keyword>
<evidence type="ECO:0000313" key="2">
    <source>
        <dbReference type="EMBL" id="KKQ76515.1"/>
    </source>
</evidence>
<evidence type="ECO:0000256" key="1">
    <source>
        <dbReference type="SAM" id="Phobius"/>
    </source>
</evidence>
<reference evidence="2 3" key="1">
    <citation type="journal article" date="2015" name="Nature">
        <title>rRNA introns, odd ribosomes, and small enigmatic genomes across a large radiation of phyla.</title>
        <authorList>
            <person name="Brown C.T."/>
            <person name="Hug L.A."/>
            <person name="Thomas B.C."/>
            <person name="Sharon I."/>
            <person name="Castelle C.J."/>
            <person name="Singh A."/>
            <person name="Wilkins M.J."/>
            <person name="Williams K.H."/>
            <person name="Banfield J.F."/>
        </authorList>
    </citation>
    <scope>NUCLEOTIDE SEQUENCE [LARGE SCALE GENOMIC DNA]</scope>
</reference>
<sequence length="190" mass="20788">MKGLTLIEVLISMGIAVVVGGLLFVIIVNSAGLFYKQSSKIEQGVSANDALSAVRNSIKEAQSIAANYPETPPFTYTTGRAQLVLKLASIDLSGNIIADSFDYFVFHLDQTKLRFKVFPNVLLSQRKSRDQILSTNAENLEFKYYNLANPPAEVTPVSAAKIKITLSLEQKSGQIMEKSVATTEANLRND</sequence>
<organism evidence="2 3">
    <name type="scientific">Candidatus Daviesbacteria bacterium GW2011_GWF2_38_6</name>
    <dbReference type="NCBI Taxonomy" id="1618432"/>
    <lineage>
        <taxon>Bacteria</taxon>
        <taxon>Candidatus Daviesiibacteriota</taxon>
    </lineage>
</organism>